<evidence type="ECO:0000256" key="4">
    <source>
        <dbReference type="ARBA" id="ARBA00022958"/>
    </source>
</evidence>
<dbReference type="Gene3D" id="3.40.50.720">
    <property type="entry name" value="NAD(P)-binding Rossmann-like Domain"/>
    <property type="match status" value="1"/>
</dbReference>
<organism evidence="9 10">
    <name type="scientific">Micromonospora echinofusca</name>
    <dbReference type="NCBI Taxonomy" id="47858"/>
    <lineage>
        <taxon>Bacteria</taxon>
        <taxon>Bacillati</taxon>
        <taxon>Actinomycetota</taxon>
        <taxon>Actinomycetes</taxon>
        <taxon>Micromonosporales</taxon>
        <taxon>Micromonosporaceae</taxon>
        <taxon>Micromonospora</taxon>
    </lineage>
</organism>
<accession>A0ABS3VQ93</accession>
<gene>
    <name evidence="9" type="ORF">GSF22_11645</name>
</gene>
<dbReference type="PROSITE" id="PS51202">
    <property type="entry name" value="RCK_C"/>
    <property type="match status" value="1"/>
</dbReference>
<dbReference type="PRINTS" id="PR00335">
    <property type="entry name" value="KUPTAKETRKA"/>
</dbReference>
<keyword evidence="10" id="KW-1185">Reference proteome</keyword>
<dbReference type="Proteomes" id="UP000823521">
    <property type="component" value="Unassembled WGS sequence"/>
</dbReference>
<evidence type="ECO:0000259" key="7">
    <source>
        <dbReference type="PROSITE" id="PS51201"/>
    </source>
</evidence>
<dbReference type="SUPFAM" id="SSF116726">
    <property type="entry name" value="TrkA C-terminal domain-like"/>
    <property type="match status" value="1"/>
</dbReference>
<dbReference type="Pfam" id="PF02254">
    <property type="entry name" value="TrkA_N"/>
    <property type="match status" value="1"/>
</dbReference>
<evidence type="ECO:0000256" key="5">
    <source>
        <dbReference type="ARBA" id="ARBA00023027"/>
    </source>
</evidence>
<evidence type="ECO:0000256" key="6">
    <source>
        <dbReference type="ARBA" id="ARBA00023065"/>
    </source>
</evidence>
<evidence type="ECO:0000256" key="1">
    <source>
        <dbReference type="ARBA" id="ARBA00017378"/>
    </source>
</evidence>
<keyword evidence="5" id="KW-0520">NAD</keyword>
<dbReference type="EMBL" id="WVUH01000078">
    <property type="protein sequence ID" value="MBO4206651.1"/>
    <property type="molecule type" value="Genomic_DNA"/>
</dbReference>
<name>A0ABS3VQ93_MICEH</name>
<dbReference type="InterPro" id="IPR003148">
    <property type="entry name" value="RCK_N"/>
</dbReference>
<evidence type="ECO:0000256" key="3">
    <source>
        <dbReference type="ARBA" id="ARBA00022538"/>
    </source>
</evidence>
<keyword evidence="3" id="KW-0633">Potassium transport</keyword>
<reference evidence="9 10" key="1">
    <citation type="submission" date="2019-12" db="EMBL/GenBank/DDBJ databases">
        <title>Whole genome sequencing of endophytic Actinobacterium Micromonospora sp. MPMI6T.</title>
        <authorList>
            <person name="Evv R."/>
            <person name="Podile A.R."/>
        </authorList>
    </citation>
    <scope>NUCLEOTIDE SEQUENCE [LARGE SCALE GENOMIC DNA]</scope>
    <source>
        <strain evidence="9 10">MPMI6</strain>
    </source>
</reference>
<dbReference type="Pfam" id="PF02080">
    <property type="entry name" value="TrkA_C"/>
    <property type="match status" value="1"/>
</dbReference>
<comment type="caution">
    <text evidence="9">The sequence shown here is derived from an EMBL/GenBank/DDBJ whole genome shotgun (WGS) entry which is preliminary data.</text>
</comment>
<dbReference type="PANTHER" id="PTHR43833">
    <property type="entry name" value="POTASSIUM CHANNEL PROTEIN 2-RELATED-RELATED"/>
    <property type="match status" value="1"/>
</dbReference>
<dbReference type="PROSITE" id="PS51201">
    <property type="entry name" value="RCK_N"/>
    <property type="match status" value="1"/>
</dbReference>
<dbReference type="InterPro" id="IPR006036">
    <property type="entry name" value="K_uptake_TrkA"/>
</dbReference>
<keyword evidence="4" id="KW-0630">Potassium</keyword>
<feature type="domain" description="RCK C-terminal" evidence="8">
    <location>
        <begin position="139"/>
        <end position="220"/>
    </location>
</feature>
<keyword evidence="6" id="KW-0406">Ion transport</keyword>
<evidence type="ECO:0000259" key="8">
    <source>
        <dbReference type="PROSITE" id="PS51202"/>
    </source>
</evidence>
<evidence type="ECO:0000313" key="9">
    <source>
        <dbReference type="EMBL" id="MBO4206651.1"/>
    </source>
</evidence>
<evidence type="ECO:0000256" key="2">
    <source>
        <dbReference type="ARBA" id="ARBA00022448"/>
    </source>
</evidence>
<evidence type="ECO:0000313" key="10">
    <source>
        <dbReference type="Proteomes" id="UP000823521"/>
    </source>
</evidence>
<feature type="domain" description="RCK N-terminal" evidence="7">
    <location>
        <begin position="2"/>
        <end position="119"/>
    </location>
</feature>
<dbReference type="InterPro" id="IPR050721">
    <property type="entry name" value="Trk_Ktr_HKT_K-transport"/>
</dbReference>
<protein>
    <recommendedName>
        <fullName evidence="1">Trk system potassium uptake protein TrkA</fullName>
    </recommendedName>
</protein>
<proteinExistence type="predicted"/>
<dbReference type="InterPro" id="IPR036291">
    <property type="entry name" value="NAD(P)-bd_dom_sf"/>
</dbReference>
<dbReference type="Gene3D" id="3.30.70.1450">
    <property type="entry name" value="Regulator of K+ conductance, C-terminal domain"/>
    <property type="match status" value="1"/>
</dbReference>
<dbReference type="SUPFAM" id="SSF51735">
    <property type="entry name" value="NAD(P)-binding Rossmann-fold domains"/>
    <property type="match status" value="1"/>
</dbReference>
<dbReference type="RefSeq" id="WP_208813575.1">
    <property type="nucleotide sequence ID" value="NZ_WVUH01000078.1"/>
</dbReference>
<dbReference type="InterPro" id="IPR006037">
    <property type="entry name" value="RCK_C"/>
</dbReference>
<dbReference type="InterPro" id="IPR036721">
    <property type="entry name" value="RCK_C_sf"/>
</dbReference>
<keyword evidence="2" id="KW-0813">Transport</keyword>
<dbReference type="PANTHER" id="PTHR43833:SF5">
    <property type="entry name" value="TRK SYSTEM POTASSIUM UPTAKE PROTEIN TRKA"/>
    <property type="match status" value="1"/>
</dbReference>
<sequence length="231" mass="24869">MTVRIAIAGAGNVGRSIAQELIDNGHQVMLIERQPKMLRPDRVPAADWVLADACELASLEEANLAGCDVVVAATGDDKVNLVVSLLAKTEFAVPRVVARVNRAENEWLFTEQWGVDVSVSKPRVMAALVEEAVTVGDLVRLMTFRQGEANLVEITLPPTAPYVGHPVRSVPLPRDSALVAILRGKRVLVPTPDDPLEPGDELIFVCVAEVEDDVRAVVLGADSVERTRNAG</sequence>